<dbReference type="STRING" id="1388748.GCA_000463155_02607"/>
<dbReference type="InterPro" id="IPR000259">
    <property type="entry name" value="Adhesion_dom_fimbrial"/>
</dbReference>
<evidence type="ECO:0000313" key="4">
    <source>
        <dbReference type="Proteomes" id="UP000240212"/>
    </source>
</evidence>
<comment type="caution">
    <text evidence="3">The sequence shown here is derived from an EMBL/GenBank/DDBJ whole genome shotgun (WGS) entry which is preliminary data.</text>
</comment>
<dbReference type="RefSeq" id="WP_106876861.1">
    <property type="nucleotide sequence ID" value="NZ_PYEP01000003.1"/>
</dbReference>
<sequence>MKTVYAAIALLMMATGTLDAADLNVSARLLASPCTVDTDTVNKTVLLGQGRASEMQAAGEGTEWVDFDLLLTTCPAGTNGATVTFSGTADDDDASAFKNTADAKGIALRLASRDHATTYQNNSTLTQTVDSSAHTATFPLSARMFTPKGQPGAGKFAAAVNVSFTYQ</sequence>
<reference evidence="3 4" key="1">
    <citation type="submission" date="2018-03" db="EMBL/GenBank/DDBJ databases">
        <title>Draft genome sequence of the first documented clinical Siccibacter turicensis isolate in Austria.</title>
        <authorList>
            <person name="Lepuschitz S."/>
            <person name="Pekard-Amenitsch S."/>
            <person name="Haunold R."/>
            <person name="Schill S."/>
            <person name="Mach R."/>
            <person name="Allerberger F."/>
            <person name="Ruppitsch W."/>
            <person name="Forsythe S.J."/>
        </authorList>
    </citation>
    <scope>NUCLEOTIDE SEQUENCE [LARGE SCALE GENOMIC DNA]</scope>
    <source>
        <strain evidence="3 4">6100069499-17</strain>
    </source>
</reference>
<feature type="domain" description="Fimbrial-type adhesion" evidence="2">
    <location>
        <begin position="26"/>
        <end position="167"/>
    </location>
</feature>
<dbReference type="AlphaFoldDB" id="A0A2P8VM50"/>
<name>A0A2P8VM50_9ENTR</name>
<dbReference type="Proteomes" id="UP000240212">
    <property type="component" value="Unassembled WGS sequence"/>
</dbReference>
<keyword evidence="4" id="KW-1185">Reference proteome</keyword>
<evidence type="ECO:0000259" key="2">
    <source>
        <dbReference type="Pfam" id="PF00419"/>
    </source>
</evidence>
<evidence type="ECO:0000256" key="1">
    <source>
        <dbReference type="SAM" id="SignalP"/>
    </source>
</evidence>
<organism evidence="3 4">
    <name type="scientific">Siccibacter turicensis</name>
    <dbReference type="NCBI Taxonomy" id="357233"/>
    <lineage>
        <taxon>Bacteria</taxon>
        <taxon>Pseudomonadati</taxon>
        <taxon>Pseudomonadota</taxon>
        <taxon>Gammaproteobacteria</taxon>
        <taxon>Enterobacterales</taxon>
        <taxon>Enterobacteriaceae</taxon>
        <taxon>Siccibacter</taxon>
    </lineage>
</organism>
<dbReference type="Pfam" id="PF00419">
    <property type="entry name" value="Fimbrial"/>
    <property type="match status" value="1"/>
</dbReference>
<dbReference type="GO" id="GO:0043709">
    <property type="term" value="P:cell adhesion involved in single-species biofilm formation"/>
    <property type="evidence" value="ECO:0007669"/>
    <property type="project" value="TreeGrafter"/>
</dbReference>
<dbReference type="GO" id="GO:0009289">
    <property type="term" value="C:pilus"/>
    <property type="evidence" value="ECO:0007669"/>
    <property type="project" value="InterPro"/>
</dbReference>
<keyword evidence="1" id="KW-0732">Signal</keyword>
<feature type="signal peptide" evidence="1">
    <location>
        <begin position="1"/>
        <end position="20"/>
    </location>
</feature>
<feature type="chain" id="PRO_5015121725" evidence="1">
    <location>
        <begin position="21"/>
        <end position="167"/>
    </location>
</feature>
<dbReference type="Gene3D" id="2.60.40.1090">
    <property type="entry name" value="Fimbrial-type adhesion domain"/>
    <property type="match status" value="1"/>
</dbReference>
<dbReference type="InterPro" id="IPR036937">
    <property type="entry name" value="Adhesion_dom_fimbrial_sf"/>
</dbReference>
<dbReference type="PANTHER" id="PTHR33420:SF27">
    <property type="entry name" value="PROTEIN FIMG"/>
    <property type="match status" value="1"/>
</dbReference>
<dbReference type="InterPro" id="IPR050263">
    <property type="entry name" value="Bact_Fimbrial_Adh_Pro"/>
</dbReference>
<dbReference type="InterPro" id="IPR008966">
    <property type="entry name" value="Adhesion_dom_sf"/>
</dbReference>
<evidence type="ECO:0000313" key="3">
    <source>
        <dbReference type="EMBL" id="PSN08148.1"/>
    </source>
</evidence>
<dbReference type="OrthoDB" id="6631341at2"/>
<proteinExistence type="predicted"/>
<dbReference type="PANTHER" id="PTHR33420">
    <property type="entry name" value="FIMBRIAL SUBUNIT ELFA-RELATED"/>
    <property type="match status" value="1"/>
</dbReference>
<dbReference type="EMBL" id="PYEP01000003">
    <property type="protein sequence ID" value="PSN08148.1"/>
    <property type="molecule type" value="Genomic_DNA"/>
</dbReference>
<dbReference type="SUPFAM" id="SSF49401">
    <property type="entry name" value="Bacterial adhesins"/>
    <property type="match status" value="1"/>
</dbReference>
<gene>
    <name evidence="3" type="ORF">C7G83_08170</name>
</gene>
<protein>
    <submittedName>
        <fullName evidence="3">Type 1 fimbrial protein</fullName>
    </submittedName>
</protein>
<accession>A0A2P8VM50</accession>